<gene>
    <name evidence="1" type="ORF">DFP72DRAFT_284088</name>
</gene>
<dbReference type="AlphaFoldDB" id="A0A8H6M9S7"/>
<keyword evidence="2" id="KW-1185">Reference proteome</keyword>
<comment type="caution">
    <text evidence="1">The sequence shown here is derived from an EMBL/GenBank/DDBJ whole genome shotgun (WGS) entry which is preliminary data.</text>
</comment>
<evidence type="ECO:0000313" key="2">
    <source>
        <dbReference type="Proteomes" id="UP000521943"/>
    </source>
</evidence>
<organism evidence="1 2">
    <name type="scientific">Ephemerocybe angulata</name>
    <dbReference type="NCBI Taxonomy" id="980116"/>
    <lineage>
        <taxon>Eukaryota</taxon>
        <taxon>Fungi</taxon>
        <taxon>Dikarya</taxon>
        <taxon>Basidiomycota</taxon>
        <taxon>Agaricomycotina</taxon>
        <taxon>Agaricomycetes</taxon>
        <taxon>Agaricomycetidae</taxon>
        <taxon>Agaricales</taxon>
        <taxon>Agaricineae</taxon>
        <taxon>Psathyrellaceae</taxon>
        <taxon>Ephemerocybe</taxon>
    </lineage>
</organism>
<reference evidence="1 2" key="1">
    <citation type="submission" date="2020-07" db="EMBL/GenBank/DDBJ databases">
        <title>Comparative genomics of pyrophilous fungi reveals a link between fire events and developmental genes.</title>
        <authorList>
            <consortium name="DOE Joint Genome Institute"/>
            <person name="Steindorff A.S."/>
            <person name="Carver A."/>
            <person name="Calhoun S."/>
            <person name="Stillman K."/>
            <person name="Liu H."/>
            <person name="Lipzen A."/>
            <person name="Pangilinan J."/>
            <person name="Labutti K."/>
            <person name="Bruns T.D."/>
            <person name="Grigoriev I.V."/>
        </authorList>
    </citation>
    <scope>NUCLEOTIDE SEQUENCE [LARGE SCALE GENOMIC DNA]</scope>
    <source>
        <strain evidence="1 2">CBS 144469</strain>
    </source>
</reference>
<evidence type="ECO:0000313" key="1">
    <source>
        <dbReference type="EMBL" id="KAF6756347.1"/>
    </source>
</evidence>
<dbReference type="EMBL" id="JACGCI010000026">
    <property type="protein sequence ID" value="KAF6756347.1"/>
    <property type="molecule type" value="Genomic_DNA"/>
</dbReference>
<dbReference type="Proteomes" id="UP000521943">
    <property type="component" value="Unassembled WGS sequence"/>
</dbReference>
<proteinExistence type="predicted"/>
<dbReference type="PROSITE" id="PS51257">
    <property type="entry name" value="PROKAR_LIPOPROTEIN"/>
    <property type="match status" value="1"/>
</dbReference>
<protein>
    <submittedName>
        <fullName evidence="1">Uncharacterized protein</fullName>
    </submittedName>
</protein>
<sequence>MSYMTRHNFSNRPLPSHIPSLFACKLVWHGSHGGTLRAIAACVREITRVLVLNTLKFGFMYTTLIMSAERSETNHYRYWCQPWEATIIGSSQTLVTLQISVSRAPCRCFFTKSRSNDKSRSDVFPKGVVIYFLHFPLRKQGQPNLTQILEGDDTFVDARRLF</sequence>
<accession>A0A8H6M9S7</accession>
<name>A0A8H6M9S7_9AGAR</name>